<dbReference type="SMART" id="SM00388">
    <property type="entry name" value="HisKA"/>
    <property type="match status" value="1"/>
</dbReference>
<evidence type="ECO:0000256" key="2">
    <source>
        <dbReference type="ARBA" id="ARBA00004370"/>
    </source>
</evidence>
<dbReference type="Gene3D" id="6.10.340.10">
    <property type="match status" value="1"/>
</dbReference>
<evidence type="ECO:0000256" key="4">
    <source>
        <dbReference type="ARBA" id="ARBA00022553"/>
    </source>
</evidence>
<sequence>MRATTEPQQIAGRPPRTRALLARLPRWLDPRRSLLARFAWLIGGSGLALALLTATVVHTTQRGQLLRSEGEAMQREARMMVRTLHAGLGQQLRTLQDIAAQPAFVSGLVDPGEVRLLLEAQRSQQPAWAWLALLSPEGEVRVATNALLQGADLSQERWFAEARQRPWVGPRRPAGALTAHLGLQDGQPVQLLDLGLPVHDLQGRLTGVLAARLRWDWLHEQHAAMLPPAVLRPGTEHIVLDRDDRVLLGPAAWLDRPLALSALRELRGGVAASVHRWPAVAAGSGAETGPSPGTPSPAGPRPALRDADANATGDAQGPDGPPQEWLTAWAPPPVADQGDRDERPPADIGIGVLVRQPAALAFAAADALRMRLLWVGLGGTVAFLLISVWLARRIARPVTALSRAAWRVARAEAPDLPALTPGRDDEVAGLGRALHGLHAELNQRLHTERAAADLLREQRGQLARTSALARLGGWRLLLPEGALHCSPELQWLLSGQLTARPDPRQALDLLVPAARRQLRQALRAVRRQGLPCDLELRLRQPAGGCRWLRVSARAVRAGDGRIERIDGMVQDISDLRDAQDALHELNQRLEQRVAERTAELQAANAELDAFAYAVSHDLRAPLRAMSGFAIALEEDHGPVLPADARLYLAQIVEGSRRMGELIEGLLALSRSVRGVMRDEPVDLSRLAGRALDELRKAEPGRVVETWIEPGLQARGDPRMLAAVLDNLVGNAWKYTRDAATACIRVQARTLDGERWLEVRDNGAGFDMAHAGRLFKAFARLHRQDEFPGLGIGLATVQRIVQRHGGRLLAEGRPGQGAAFRLTLPGLQAGPDPATSAGSAGSTPSGRPAGDAVPPAAPRPTATGPAAEESSEACQSA</sequence>
<feature type="domain" description="HAMP" evidence="13">
    <location>
        <begin position="392"/>
        <end position="446"/>
    </location>
</feature>
<dbReference type="InterPro" id="IPR003661">
    <property type="entry name" value="HisK_dim/P_dom"/>
</dbReference>
<feature type="compositionally biased region" description="Low complexity" evidence="9">
    <location>
        <begin position="858"/>
        <end position="876"/>
    </location>
</feature>
<keyword evidence="15" id="KW-1185">Reference proteome</keyword>
<feature type="coiled-coil region" evidence="8">
    <location>
        <begin position="572"/>
        <end position="606"/>
    </location>
</feature>
<evidence type="ECO:0000256" key="7">
    <source>
        <dbReference type="ARBA" id="ARBA00023136"/>
    </source>
</evidence>
<evidence type="ECO:0000259" key="12">
    <source>
        <dbReference type="PROSITE" id="PS50113"/>
    </source>
</evidence>
<feature type="compositionally biased region" description="Low complexity" evidence="9">
    <location>
        <begin position="828"/>
        <end position="849"/>
    </location>
</feature>
<dbReference type="CDD" id="cd00130">
    <property type="entry name" value="PAS"/>
    <property type="match status" value="1"/>
</dbReference>
<comment type="catalytic activity">
    <reaction evidence="1">
        <text>ATP + protein L-histidine = ADP + protein N-phospho-L-histidine.</text>
        <dbReference type="EC" id="2.7.13.3"/>
    </reaction>
</comment>
<evidence type="ECO:0000313" key="14">
    <source>
        <dbReference type="EMBL" id="MEK8026978.1"/>
    </source>
</evidence>
<feature type="domain" description="Histidine kinase" evidence="11">
    <location>
        <begin position="613"/>
        <end position="827"/>
    </location>
</feature>
<dbReference type="Gene3D" id="3.30.450.20">
    <property type="entry name" value="PAS domain"/>
    <property type="match status" value="2"/>
</dbReference>
<dbReference type="CDD" id="cd00082">
    <property type="entry name" value="HisKA"/>
    <property type="match status" value="1"/>
</dbReference>
<dbReference type="InterPro" id="IPR001610">
    <property type="entry name" value="PAC"/>
</dbReference>
<dbReference type="InterPro" id="IPR004358">
    <property type="entry name" value="Sig_transdc_His_kin-like_C"/>
</dbReference>
<dbReference type="InterPro" id="IPR003594">
    <property type="entry name" value="HATPase_dom"/>
</dbReference>
<evidence type="ECO:0000256" key="5">
    <source>
        <dbReference type="ARBA" id="ARBA00022679"/>
    </source>
</evidence>
<dbReference type="RefSeq" id="WP_341374763.1">
    <property type="nucleotide sequence ID" value="NZ_JBBUTF010000012.1"/>
</dbReference>
<protein>
    <recommendedName>
        <fullName evidence="3">histidine kinase</fullName>
        <ecNumber evidence="3">2.7.13.3</ecNumber>
    </recommendedName>
</protein>
<organism evidence="14 15">
    <name type="scientific">Pseudaquabacterium rugosum</name>
    <dbReference type="NCBI Taxonomy" id="2984194"/>
    <lineage>
        <taxon>Bacteria</taxon>
        <taxon>Pseudomonadati</taxon>
        <taxon>Pseudomonadota</taxon>
        <taxon>Betaproteobacteria</taxon>
        <taxon>Burkholderiales</taxon>
        <taxon>Sphaerotilaceae</taxon>
        <taxon>Pseudaquabacterium</taxon>
    </lineage>
</organism>
<reference evidence="14 15" key="1">
    <citation type="submission" date="2024-04" db="EMBL/GenBank/DDBJ databases">
        <title>Novel species of the genus Ideonella isolated from streams.</title>
        <authorList>
            <person name="Lu H."/>
        </authorList>
    </citation>
    <scope>NUCLEOTIDE SEQUENCE [LARGE SCALE GENOMIC DNA]</scope>
    <source>
        <strain evidence="14 15">BYS139W</strain>
    </source>
</reference>
<evidence type="ECO:0000259" key="11">
    <source>
        <dbReference type="PROSITE" id="PS50109"/>
    </source>
</evidence>
<dbReference type="Pfam" id="PF00512">
    <property type="entry name" value="HisKA"/>
    <property type="match status" value="1"/>
</dbReference>
<dbReference type="Pfam" id="PF08447">
    <property type="entry name" value="PAS_3"/>
    <property type="match status" value="1"/>
</dbReference>
<dbReference type="GO" id="GO:0005524">
    <property type="term" value="F:ATP binding"/>
    <property type="evidence" value="ECO:0007669"/>
    <property type="project" value="UniProtKB-KW"/>
</dbReference>
<proteinExistence type="predicted"/>
<evidence type="ECO:0000256" key="8">
    <source>
        <dbReference type="SAM" id="Coils"/>
    </source>
</evidence>
<name>A0ABU9BAQ6_9BURK</name>
<dbReference type="PROSITE" id="PS50885">
    <property type="entry name" value="HAMP"/>
    <property type="match status" value="1"/>
</dbReference>
<evidence type="ECO:0000313" key="15">
    <source>
        <dbReference type="Proteomes" id="UP001368500"/>
    </source>
</evidence>
<dbReference type="PROSITE" id="PS50109">
    <property type="entry name" value="HIS_KIN"/>
    <property type="match status" value="1"/>
</dbReference>
<dbReference type="InterPro" id="IPR013655">
    <property type="entry name" value="PAS_fold_3"/>
</dbReference>
<dbReference type="Gene3D" id="1.10.287.130">
    <property type="match status" value="1"/>
</dbReference>
<comment type="caution">
    <text evidence="14">The sequence shown here is derived from an EMBL/GenBank/DDBJ whole genome shotgun (WGS) entry which is preliminary data.</text>
</comment>
<dbReference type="InterPro" id="IPR005467">
    <property type="entry name" value="His_kinase_dom"/>
</dbReference>
<dbReference type="SUPFAM" id="SSF55874">
    <property type="entry name" value="ATPase domain of HSP90 chaperone/DNA topoisomerase II/histidine kinase"/>
    <property type="match status" value="1"/>
</dbReference>
<keyword evidence="8" id="KW-0175">Coiled coil</keyword>
<evidence type="ECO:0000256" key="3">
    <source>
        <dbReference type="ARBA" id="ARBA00012438"/>
    </source>
</evidence>
<dbReference type="SMART" id="SM00387">
    <property type="entry name" value="HATPase_c"/>
    <property type="match status" value="1"/>
</dbReference>
<evidence type="ECO:0000256" key="6">
    <source>
        <dbReference type="ARBA" id="ARBA00022777"/>
    </source>
</evidence>
<dbReference type="PANTHER" id="PTHR42878:SF15">
    <property type="entry name" value="BACTERIOPHYTOCHROME"/>
    <property type="match status" value="1"/>
</dbReference>
<dbReference type="PROSITE" id="PS50113">
    <property type="entry name" value="PAC"/>
    <property type="match status" value="1"/>
</dbReference>
<evidence type="ECO:0000256" key="10">
    <source>
        <dbReference type="SAM" id="Phobius"/>
    </source>
</evidence>
<keyword evidence="10" id="KW-0812">Transmembrane</keyword>
<feature type="region of interest" description="Disordered" evidence="9">
    <location>
        <begin position="282"/>
        <end position="344"/>
    </location>
</feature>
<dbReference type="InterPro" id="IPR035965">
    <property type="entry name" value="PAS-like_dom_sf"/>
</dbReference>
<dbReference type="SUPFAM" id="SSF47384">
    <property type="entry name" value="Homodimeric domain of signal transducing histidine kinase"/>
    <property type="match status" value="1"/>
</dbReference>
<keyword evidence="5" id="KW-0808">Transferase</keyword>
<dbReference type="SUPFAM" id="SSF55785">
    <property type="entry name" value="PYP-like sensor domain (PAS domain)"/>
    <property type="match status" value="1"/>
</dbReference>
<keyword evidence="6" id="KW-0418">Kinase</keyword>
<keyword evidence="14" id="KW-0067">ATP-binding</keyword>
<dbReference type="InterPro" id="IPR036890">
    <property type="entry name" value="HATPase_C_sf"/>
</dbReference>
<feature type="transmembrane region" description="Helical" evidence="10">
    <location>
        <begin position="34"/>
        <end position="57"/>
    </location>
</feature>
<dbReference type="PANTHER" id="PTHR42878">
    <property type="entry name" value="TWO-COMPONENT HISTIDINE KINASE"/>
    <property type="match status" value="1"/>
</dbReference>
<gene>
    <name evidence="14" type="ORF">AACH11_13485</name>
</gene>
<keyword evidence="7 10" id="KW-0472">Membrane</keyword>
<dbReference type="InterPro" id="IPR036097">
    <property type="entry name" value="HisK_dim/P_sf"/>
</dbReference>
<dbReference type="SMART" id="SM00086">
    <property type="entry name" value="PAC"/>
    <property type="match status" value="1"/>
</dbReference>
<dbReference type="Gene3D" id="3.30.565.10">
    <property type="entry name" value="Histidine kinase-like ATPase, C-terminal domain"/>
    <property type="match status" value="1"/>
</dbReference>
<dbReference type="PRINTS" id="PR00344">
    <property type="entry name" value="BCTRLSENSOR"/>
</dbReference>
<dbReference type="InterPro" id="IPR050351">
    <property type="entry name" value="BphY/WalK/GraS-like"/>
</dbReference>
<accession>A0ABU9BAQ6</accession>
<feature type="transmembrane region" description="Helical" evidence="10">
    <location>
        <begin position="372"/>
        <end position="391"/>
    </location>
</feature>
<evidence type="ECO:0000256" key="9">
    <source>
        <dbReference type="SAM" id="MobiDB-lite"/>
    </source>
</evidence>
<keyword evidence="4" id="KW-0597">Phosphoprotein</keyword>
<dbReference type="Proteomes" id="UP001368500">
    <property type="component" value="Unassembled WGS sequence"/>
</dbReference>
<comment type="subcellular location">
    <subcellularLocation>
        <location evidence="2">Membrane</location>
    </subcellularLocation>
</comment>
<keyword evidence="14" id="KW-0547">Nucleotide-binding</keyword>
<dbReference type="EC" id="2.7.13.3" evidence="3"/>
<dbReference type="InterPro" id="IPR003660">
    <property type="entry name" value="HAMP_dom"/>
</dbReference>
<evidence type="ECO:0000256" key="1">
    <source>
        <dbReference type="ARBA" id="ARBA00000085"/>
    </source>
</evidence>
<feature type="region of interest" description="Disordered" evidence="9">
    <location>
        <begin position="822"/>
        <end position="876"/>
    </location>
</feature>
<feature type="compositionally biased region" description="Low complexity" evidence="9">
    <location>
        <begin position="282"/>
        <end position="291"/>
    </location>
</feature>
<feature type="domain" description="PAC" evidence="12">
    <location>
        <begin position="532"/>
        <end position="584"/>
    </location>
</feature>
<dbReference type="EMBL" id="JBBUTF010000012">
    <property type="protein sequence ID" value="MEK8026978.1"/>
    <property type="molecule type" value="Genomic_DNA"/>
</dbReference>
<evidence type="ECO:0000259" key="13">
    <source>
        <dbReference type="PROSITE" id="PS50885"/>
    </source>
</evidence>
<dbReference type="Pfam" id="PF02518">
    <property type="entry name" value="HATPase_c"/>
    <property type="match status" value="1"/>
</dbReference>
<dbReference type="InterPro" id="IPR000014">
    <property type="entry name" value="PAS"/>
</dbReference>
<keyword evidence="10" id="KW-1133">Transmembrane helix</keyword>
<dbReference type="InterPro" id="IPR000700">
    <property type="entry name" value="PAS-assoc_C"/>
</dbReference>